<evidence type="ECO:0000259" key="1">
    <source>
        <dbReference type="PROSITE" id="PS50206"/>
    </source>
</evidence>
<dbReference type="GO" id="GO:0005634">
    <property type="term" value="C:nucleus"/>
    <property type="evidence" value="ECO:0007669"/>
    <property type="project" value="TreeGrafter"/>
</dbReference>
<feature type="domain" description="Rhodanese" evidence="1">
    <location>
        <begin position="45"/>
        <end position="145"/>
    </location>
</feature>
<dbReference type="EMBL" id="CDSF01000133">
    <property type="protein sequence ID" value="CEP02901.1"/>
    <property type="molecule type" value="Genomic_DNA"/>
</dbReference>
<dbReference type="PROSITE" id="PS50206">
    <property type="entry name" value="RHODANESE_3"/>
    <property type="match status" value="1"/>
</dbReference>
<dbReference type="PANTHER" id="PTHR10828:SF38">
    <property type="entry name" value="ARSENICAL-RESISTANCE PROTEIN 2-RELATED"/>
    <property type="match status" value="1"/>
</dbReference>
<dbReference type="GO" id="GO:0005737">
    <property type="term" value="C:cytoplasm"/>
    <property type="evidence" value="ECO:0007669"/>
    <property type="project" value="TreeGrafter"/>
</dbReference>
<keyword evidence="4" id="KW-1185">Reference proteome</keyword>
<sequence length="167" mass="18402">MRAPMVARPVLRFISAPSGAARVGGAAMTGAYISAEELIELLLGERGAVAVVDVRDEDRLGGHIAGSIHAPSSSLDDRVLDQLADRLATRRVVVFHCMKSQIRGPSSLAMFRKVMEKRRQEPGPRLCLLVSGFERFAKVATRHAHAQILLEAMDDRVWPQWMLTSMD</sequence>
<dbReference type="OrthoDB" id="102559at2759"/>
<evidence type="ECO:0000313" key="3">
    <source>
        <dbReference type="EMBL" id="SPQ95006.1"/>
    </source>
</evidence>
<name>A0A0G4J6I0_PLABS</name>
<dbReference type="Proteomes" id="UP000039324">
    <property type="component" value="Unassembled WGS sequence"/>
</dbReference>
<evidence type="ECO:0000313" key="4">
    <source>
        <dbReference type="Proteomes" id="UP000039324"/>
    </source>
</evidence>
<dbReference type="SUPFAM" id="SSF52821">
    <property type="entry name" value="Rhodanese/Cell cycle control phosphatase"/>
    <property type="match status" value="1"/>
</dbReference>
<proteinExistence type="predicted"/>
<dbReference type="PANTHER" id="PTHR10828">
    <property type="entry name" value="M-PHASE INDUCER PHOSPHATASE DUAL SPECIFICITY PHOSPHATASE CDC25"/>
    <property type="match status" value="1"/>
</dbReference>
<dbReference type="STRING" id="37360.A0A0G4J6I0"/>
<dbReference type="Proteomes" id="UP000290189">
    <property type="component" value="Unassembled WGS sequence"/>
</dbReference>
<dbReference type="Gene3D" id="3.40.250.10">
    <property type="entry name" value="Rhodanese-like domain"/>
    <property type="match status" value="1"/>
</dbReference>
<dbReference type="GO" id="GO:0004725">
    <property type="term" value="F:protein tyrosine phosphatase activity"/>
    <property type="evidence" value="ECO:0007669"/>
    <property type="project" value="TreeGrafter"/>
</dbReference>
<reference evidence="2 4" key="1">
    <citation type="submission" date="2015-02" db="EMBL/GenBank/DDBJ databases">
        <authorList>
            <person name="Chooi Y.-H."/>
        </authorList>
    </citation>
    <scope>NUCLEOTIDE SEQUENCE [LARGE SCALE GENOMIC DNA]</scope>
    <source>
        <strain evidence="2">E3</strain>
    </source>
</reference>
<organism evidence="2 4">
    <name type="scientific">Plasmodiophora brassicae</name>
    <name type="common">Clubroot disease agent</name>
    <dbReference type="NCBI Taxonomy" id="37360"/>
    <lineage>
        <taxon>Eukaryota</taxon>
        <taxon>Sar</taxon>
        <taxon>Rhizaria</taxon>
        <taxon>Endomyxa</taxon>
        <taxon>Phytomyxea</taxon>
        <taxon>Plasmodiophorida</taxon>
        <taxon>Plasmodiophoridae</taxon>
        <taxon>Plasmodiophora</taxon>
    </lineage>
</organism>
<dbReference type="OMA" id="FRWADAN"/>
<gene>
    <name evidence="2" type="ORF">PBRA_002868</name>
    <name evidence="3" type="ORF">PLBR_LOCUS2221</name>
</gene>
<dbReference type="SMART" id="SM00450">
    <property type="entry name" value="RHOD"/>
    <property type="match status" value="1"/>
</dbReference>
<dbReference type="Pfam" id="PF00581">
    <property type="entry name" value="Rhodanese"/>
    <property type="match status" value="1"/>
</dbReference>
<dbReference type="InterPro" id="IPR001763">
    <property type="entry name" value="Rhodanese-like_dom"/>
</dbReference>
<dbReference type="AlphaFoldDB" id="A0A0G4J6I0"/>
<reference evidence="3 5" key="2">
    <citation type="submission" date="2018-03" db="EMBL/GenBank/DDBJ databases">
        <authorList>
            <person name="Fogelqvist J."/>
        </authorList>
    </citation>
    <scope>NUCLEOTIDE SEQUENCE [LARGE SCALE GENOMIC DNA]</scope>
</reference>
<protein>
    <recommendedName>
        <fullName evidence="1">Rhodanese domain-containing protein</fullName>
    </recommendedName>
</protein>
<evidence type="ECO:0000313" key="5">
    <source>
        <dbReference type="Proteomes" id="UP000290189"/>
    </source>
</evidence>
<accession>A0A0G4J6I0</accession>
<geneLocation type="mitochondrion" evidence="3"/>
<keyword evidence="3" id="KW-0496">Mitochondrion</keyword>
<dbReference type="InterPro" id="IPR036873">
    <property type="entry name" value="Rhodanese-like_dom_sf"/>
</dbReference>
<evidence type="ECO:0000313" key="2">
    <source>
        <dbReference type="EMBL" id="CEP02901.1"/>
    </source>
</evidence>
<dbReference type="EMBL" id="OVEO01000003">
    <property type="protein sequence ID" value="SPQ95006.1"/>
    <property type="molecule type" value="Genomic_DNA"/>
</dbReference>